<proteinExistence type="predicted"/>
<keyword evidence="2" id="KW-1185">Reference proteome</keyword>
<dbReference type="InterPro" id="IPR024409">
    <property type="entry name" value="DUF3833"/>
</dbReference>
<dbReference type="OrthoDB" id="5296954at2"/>
<evidence type="ECO:0000313" key="2">
    <source>
        <dbReference type="Proteomes" id="UP000242258"/>
    </source>
</evidence>
<sequence length="190" mass="21296">MNKVLILCCTLTLAACSQSVTDYSREQPVLKLDKFFQGELTAWGVMHDWKGKQTQRFTAQLCGSWQGNFGDLYEVFQFSDGRTDTRHWHLTQDNDGSVTGTAGDVVGVAKGQLAGNSLFWQYTLRVPYKGDTLDVDVKDWMYLIDSENVINRSKLKKFGIKVGELTLAIQQQDITADCSAIKQQIAAQSE</sequence>
<dbReference type="Pfam" id="PF12915">
    <property type="entry name" value="DUF3833"/>
    <property type="match status" value="1"/>
</dbReference>
<evidence type="ECO:0008006" key="3">
    <source>
        <dbReference type="Google" id="ProtNLM"/>
    </source>
</evidence>
<dbReference type="EMBL" id="MKEK01000001">
    <property type="protein sequence ID" value="OEY68954.1"/>
    <property type="molecule type" value="Genomic_DNA"/>
</dbReference>
<dbReference type="Proteomes" id="UP000242258">
    <property type="component" value="Unassembled WGS sequence"/>
</dbReference>
<organism evidence="1 2">
    <name type="scientific">Rheinheimera salexigens</name>
    <dbReference type="NCBI Taxonomy" id="1628148"/>
    <lineage>
        <taxon>Bacteria</taxon>
        <taxon>Pseudomonadati</taxon>
        <taxon>Pseudomonadota</taxon>
        <taxon>Gammaproteobacteria</taxon>
        <taxon>Chromatiales</taxon>
        <taxon>Chromatiaceae</taxon>
        <taxon>Rheinheimera</taxon>
    </lineage>
</organism>
<dbReference type="AlphaFoldDB" id="A0A1E7Q435"/>
<name>A0A1E7Q435_9GAMM</name>
<dbReference type="RefSeq" id="WP_070048520.1">
    <property type="nucleotide sequence ID" value="NZ_CBCSDO010000003.1"/>
</dbReference>
<gene>
    <name evidence="1" type="ORF">BI198_04765</name>
</gene>
<accession>A0A1E7Q435</accession>
<reference evidence="2" key="1">
    <citation type="submission" date="2016-09" db="EMBL/GenBank/DDBJ databases">
        <authorList>
            <person name="Wan X."/>
            <person name="Hou S."/>
        </authorList>
    </citation>
    <scope>NUCLEOTIDE SEQUENCE [LARGE SCALE GENOMIC DNA]</scope>
    <source>
        <strain evidence="2">KH87</strain>
    </source>
</reference>
<dbReference type="STRING" id="1628148.BI198_04765"/>
<protein>
    <recommendedName>
        <fullName evidence="3">Lipoprotein</fullName>
    </recommendedName>
</protein>
<dbReference type="PROSITE" id="PS51257">
    <property type="entry name" value="PROKAR_LIPOPROTEIN"/>
    <property type="match status" value="1"/>
</dbReference>
<comment type="caution">
    <text evidence="1">The sequence shown here is derived from an EMBL/GenBank/DDBJ whole genome shotgun (WGS) entry which is preliminary data.</text>
</comment>
<evidence type="ECO:0000313" key="1">
    <source>
        <dbReference type="EMBL" id="OEY68954.1"/>
    </source>
</evidence>